<reference evidence="4 5" key="1">
    <citation type="submission" date="2021-03" db="EMBL/GenBank/DDBJ databases">
        <title>Thermosipho ferrireducens sp.nov., an anaerobic thermophilic iron-reducing bacterium isolated from a deep-sea hydrothermal sulfide deposits.</title>
        <authorList>
            <person name="Zeng X."/>
            <person name="Chen Y."/>
            <person name="Shao Z."/>
        </authorList>
    </citation>
    <scope>NUCLEOTIDE SEQUENCE [LARGE SCALE GENOMIC DNA]</scope>
    <source>
        <strain evidence="4 5">JL129W03</strain>
    </source>
</reference>
<proteinExistence type="predicted"/>
<dbReference type="InterPro" id="IPR050109">
    <property type="entry name" value="HTH-type_TetR-like_transc_reg"/>
</dbReference>
<dbReference type="InterPro" id="IPR001647">
    <property type="entry name" value="HTH_TetR"/>
</dbReference>
<dbReference type="PROSITE" id="PS50977">
    <property type="entry name" value="HTH_TETR_2"/>
    <property type="match status" value="1"/>
</dbReference>
<protein>
    <submittedName>
        <fullName evidence="4">TetR/AcrR family transcriptional regulator</fullName>
    </submittedName>
</protein>
<evidence type="ECO:0000256" key="2">
    <source>
        <dbReference type="PROSITE-ProRule" id="PRU00335"/>
    </source>
</evidence>
<evidence type="ECO:0000313" key="4">
    <source>
        <dbReference type="EMBL" id="QTA38114.1"/>
    </source>
</evidence>
<dbReference type="SUPFAM" id="SSF48498">
    <property type="entry name" value="Tetracyclin repressor-like, C-terminal domain"/>
    <property type="match status" value="1"/>
</dbReference>
<evidence type="ECO:0000313" key="5">
    <source>
        <dbReference type="Proteomes" id="UP000671862"/>
    </source>
</evidence>
<evidence type="ECO:0000259" key="3">
    <source>
        <dbReference type="PROSITE" id="PS50977"/>
    </source>
</evidence>
<dbReference type="InterPro" id="IPR036271">
    <property type="entry name" value="Tet_transcr_reg_TetR-rel_C_sf"/>
</dbReference>
<accession>A0ABX7S7C8</accession>
<evidence type="ECO:0000256" key="1">
    <source>
        <dbReference type="ARBA" id="ARBA00023125"/>
    </source>
</evidence>
<feature type="domain" description="HTH tetR-type" evidence="3">
    <location>
        <begin position="6"/>
        <end position="66"/>
    </location>
</feature>
<gene>
    <name evidence="4" type="ORF">JYK00_00800</name>
</gene>
<dbReference type="InterPro" id="IPR009057">
    <property type="entry name" value="Homeodomain-like_sf"/>
</dbReference>
<dbReference type="EMBL" id="CP071446">
    <property type="protein sequence ID" value="QTA38114.1"/>
    <property type="molecule type" value="Genomic_DNA"/>
</dbReference>
<dbReference type="RefSeq" id="WP_207566835.1">
    <property type="nucleotide sequence ID" value="NZ_CP071446.1"/>
</dbReference>
<keyword evidence="5" id="KW-1185">Reference proteome</keyword>
<sequence>MRKKSTKTRETILEAARVAFSQKGYDAVSMDEIAQIAGVRKSLIYYYFPSKEILFEEVWVTSIDSLEKELFSETENENIYSRKIKNFLKKYIDFITSKKAISELIRKEKTKVFDEENWQTAKMRYVQFLDKIETLIREGKKQAYIREEIDPKAATEMIASVDSMPRKSLLKTVEEMLLKVLLKDTS</sequence>
<dbReference type="SUPFAM" id="SSF46689">
    <property type="entry name" value="Homeodomain-like"/>
    <property type="match status" value="1"/>
</dbReference>
<dbReference type="Proteomes" id="UP000671862">
    <property type="component" value="Chromosome"/>
</dbReference>
<organism evidence="4 5">
    <name type="scientific">Thermosipho ferrireducens</name>
    <dbReference type="NCBI Taxonomy" id="2571116"/>
    <lineage>
        <taxon>Bacteria</taxon>
        <taxon>Thermotogati</taxon>
        <taxon>Thermotogota</taxon>
        <taxon>Thermotogae</taxon>
        <taxon>Thermotogales</taxon>
        <taxon>Fervidobacteriaceae</taxon>
        <taxon>Thermosipho</taxon>
    </lineage>
</organism>
<dbReference type="Gene3D" id="1.10.357.10">
    <property type="entry name" value="Tetracycline Repressor, domain 2"/>
    <property type="match status" value="1"/>
</dbReference>
<dbReference type="PANTHER" id="PTHR30328:SF54">
    <property type="entry name" value="HTH-TYPE TRANSCRIPTIONAL REPRESSOR SCO4008"/>
    <property type="match status" value="1"/>
</dbReference>
<feature type="DNA-binding region" description="H-T-H motif" evidence="2">
    <location>
        <begin position="29"/>
        <end position="48"/>
    </location>
</feature>
<dbReference type="PANTHER" id="PTHR30328">
    <property type="entry name" value="TRANSCRIPTIONAL REPRESSOR"/>
    <property type="match status" value="1"/>
</dbReference>
<name>A0ABX7S7C8_9BACT</name>
<dbReference type="PRINTS" id="PR00455">
    <property type="entry name" value="HTHTETR"/>
</dbReference>
<keyword evidence="1 2" id="KW-0238">DNA-binding</keyword>
<dbReference type="Pfam" id="PF00440">
    <property type="entry name" value="TetR_N"/>
    <property type="match status" value="1"/>
</dbReference>